<evidence type="ECO:0000313" key="3">
    <source>
        <dbReference type="Proteomes" id="UP000251251"/>
    </source>
</evidence>
<evidence type="ECO:0000313" key="2">
    <source>
        <dbReference type="EMBL" id="ARQ94834.1"/>
    </source>
</evidence>
<protein>
    <submittedName>
        <fullName evidence="2">Holin</fullName>
    </submittedName>
</protein>
<keyword evidence="1" id="KW-0812">Transmembrane</keyword>
<organism evidence="2 3">
    <name type="scientific">Lactococcus phage PLgW-1</name>
    <dbReference type="NCBI Taxonomy" id="1983536"/>
    <lineage>
        <taxon>Viruses</taxon>
        <taxon>Duplodnaviria</taxon>
        <taxon>Heunggongvirae</taxon>
        <taxon>Uroviricota</taxon>
        <taxon>Caudoviricetes</taxon>
        <taxon>Uwajimavirus</taxon>
        <taxon>Uwajimavirus PLgW1</taxon>
    </lineage>
</organism>
<proteinExistence type="predicted"/>
<feature type="transmembrane region" description="Helical" evidence="1">
    <location>
        <begin position="35"/>
        <end position="52"/>
    </location>
</feature>
<keyword evidence="1" id="KW-1133">Transmembrane helix</keyword>
<keyword evidence="3" id="KW-1185">Reference proteome</keyword>
<sequence>MVIKMILISALILAILFATWVKDRDKMNPPLKRRIVIDLTVIASLWLIYLVFIVTNDPTTTAIAGDVINVGLWYFVAQFTYLIASISPIFKGLLDLLKRKGYSLPEGEEKKGQE</sequence>
<feature type="transmembrane region" description="Helical" evidence="1">
    <location>
        <begin position="72"/>
        <end position="90"/>
    </location>
</feature>
<name>A0A2Z2GPV4_9CAUD</name>
<gene>
    <name evidence="2" type="ORF">PLgW1_23</name>
</gene>
<feature type="transmembrane region" description="Helical" evidence="1">
    <location>
        <begin position="6"/>
        <end position="23"/>
    </location>
</feature>
<accession>A0A2Z2GPV4</accession>
<keyword evidence="1" id="KW-0472">Membrane</keyword>
<reference evidence="2" key="1">
    <citation type="submission" date="2017-04" db="EMBL/GenBank/DDBJ databases">
        <title>Genome sequence and comparative analysis of three virulent Lactococcus garvieae phages, novel phages with genome architecture linking the 936 group phages of Lactococcus lactis.</title>
        <authorList>
            <person name="Hoai T.D."/>
            <person name="Nishiki I."/>
            <person name="Yoshida T."/>
            <person name="Nakai T."/>
        </authorList>
    </citation>
    <scope>NUCLEOTIDE SEQUENCE [LARGE SCALE GENOMIC DNA]</scope>
</reference>
<dbReference type="EMBL" id="KY888143">
    <property type="protein sequence ID" value="ARQ94834.1"/>
    <property type="molecule type" value="Genomic_DNA"/>
</dbReference>
<dbReference type="Proteomes" id="UP000251251">
    <property type="component" value="Segment"/>
</dbReference>
<evidence type="ECO:0000256" key="1">
    <source>
        <dbReference type="SAM" id="Phobius"/>
    </source>
</evidence>